<name>A0ABQ5HK45_9ASTR</name>
<gene>
    <name evidence="1" type="ORF">Tco_1069344</name>
</gene>
<accession>A0ABQ5HK45</accession>
<protein>
    <submittedName>
        <fullName evidence="1">Uncharacterized protein</fullName>
    </submittedName>
</protein>
<organism evidence="1 2">
    <name type="scientific">Tanacetum coccineum</name>
    <dbReference type="NCBI Taxonomy" id="301880"/>
    <lineage>
        <taxon>Eukaryota</taxon>
        <taxon>Viridiplantae</taxon>
        <taxon>Streptophyta</taxon>
        <taxon>Embryophyta</taxon>
        <taxon>Tracheophyta</taxon>
        <taxon>Spermatophyta</taxon>
        <taxon>Magnoliopsida</taxon>
        <taxon>eudicotyledons</taxon>
        <taxon>Gunneridae</taxon>
        <taxon>Pentapetalae</taxon>
        <taxon>asterids</taxon>
        <taxon>campanulids</taxon>
        <taxon>Asterales</taxon>
        <taxon>Asteraceae</taxon>
        <taxon>Asteroideae</taxon>
        <taxon>Anthemideae</taxon>
        <taxon>Anthemidinae</taxon>
        <taxon>Tanacetum</taxon>
    </lineage>
</organism>
<dbReference type="EMBL" id="BQNB010019654">
    <property type="protein sequence ID" value="GJT87627.1"/>
    <property type="molecule type" value="Genomic_DNA"/>
</dbReference>
<evidence type="ECO:0000313" key="2">
    <source>
        <dbReference type="Proteomes" id="UP001151760"/>
    </source>
</evidence>
<dbReference type="Proteomes" id="UP001151760">
    <property type="component" value="Unassembled WGS sequence"/>
</dbReference>
<evidence type="ECO:0000313" key="1">
    <source>
        <dbReference type="EMBL" id="GJT87627.1"/>
    </source>
</evidence>
<keyword evidence="2" id="KW-1185">Reference proteome</keyword>
<comment type="caution">
    <text evidence="1">The sequence shown here is derived from an EMBL/GenBank/DDBJ whole genome shotgun (WGS) entry which is preliminary data.</text>
</comment>
<reference evidence="1" key="2">
    <citation type="submission" date="2022-01" db="EMBL/GenBank/DDBJ databases">
        <authorList>
            <person name="Yamashiro T."/>
            <person name="Shiraishi A."/>
            <person name="Satake H."/>
            <person name="Nakayama K."/>
        </authorList>
    </citation>
    <scope>NUCLEOTIDE SEQUENCE</scope>
</reference>
<reference evidence="1" key="1">
    <citation type="journal article" date="2022" name="Int. J. Mol. Sci.">
        <title>Draft Genome of Tanacetum Coccineum: Genomic Comparison of Closely Related Tanacetum-Family Plants.</title>
        <authorList>
            <person name="Yamashiro T."/>
            <person name="Shiraishi A."/>
            <person name="Nakayama K."/>
            <person name="Satake H."/>
        </authorList>
    </citation>
    <scope>NUCLEOTIDE SEQUENCE</scope>
</reference>
<proteinExistence type="predicted"/>
<sequence length="296" mass="33866">MFSLPFEYDCFDRLRVVDDDWFRIRAESKEEAYFRFPLQTLQAVTYSADLGSHYIAYRCRRLGCLSDLLGPPGNLPLSDEVVETDCFVHFTSSTTIPALSILLSPLPQIPLSSDYLYHSPPPFNHTYVEGILGFRVFCWIRSERCTTFSYSWMTEMSPEICLDCHNWAALYRFADIVCTAPGIASTTREFRLWDHIFSAGGDGMRCTIMTELYLEPRVNRYLDADSMDVANQLHSEAYHFGLPRRVGSQQYEIIELQLAAAVGGVDKSVIFRSAKSRLYEDETCQSYHEDAYSSSS</sequence>